<protein>
    <submittedName>
        <fullName evidence="1">DUF2797 domain-containing protein</fullName>
    </submittedName>
</protein>
<name>A0ABV5P843_STRCM</name>
<evidence type="ECO:0000313" key="2">
    <source>
        <dbReference type="Proteomes" id="UP001589718"/>
    </source>
</evidence>
<reference evidence="1 2" key="1">
    <citation type="submission" date="2024-09" db="EMBL/GenBank/DDBJ databases">
        <authorList>
            <person name="Sun Q."/>
            <person name="Mori K."/>
        </authorList>
    </citation>
    <scope>NUCLEOTIDE SEQUENCE [LARGE SCALE GENOMIC DNA]</scope>
    <source>
        <strain evidence="1 2">JCM 4362</strain>
    </source>
</reference>
<dbReference type="Proteomes" id="UP001589718">
    <property type="component" value="Unassembled WGS sequence"/>
</dbReference>
<dbReference type="Pfam" id="PF10977">
    <property type="entry name" value="DUF2797"/>
    <property type="match status" value="1"/>
</dbReference>
<dbReference type="EMBL" id="JBHMCR010000004">
    <property type="protein sequence ID" value="MFB9519371.1"/>
    <property type="molecule type" value="Genomic_DNA"/>
</dbReference>
<keyword evidence="2" id="KW-1185">Reference proteome</keyword>
<comment type="caution">
    <text evidence="1">The sequence shown here is derived from an EMBL/GenBank/DDBJ whole genome shotgun (WGS) entry which is preliminary data.</text>
</comment>
<accession>A0ABV5P843</accession>
<organism evidence="1 2">
    <name type="scientific">Streptomyces cremeus</name>
    <dbReference type="NCBI Taxonomy" id="66881"/>
    <lineage>
        <taxon>Bacteria</taxon>
        <taxon>Bacillati</taxon>
        <taxon>Actinomycetota</taxon>
        <taxon>Actinomycetes</taxon>
        <taxon>Kitasatosporales</taxon>
        <taxon>Streptomycetaceae</taxon>
        <taxon>Streptomyces</taxon>
    </lineage>
</organism>
<evidence type="ECO:0000313" key="1">
    <source>
        <dbReference type="EMBL" id="MFB9519371.1"/>
    </source>
</evidence>
<dbReference type="InterPro" id="IPR021246">
    <property type="entry name" value="DUF2797"/>
</dbReference>
<sequence length="317" mass="32462">MERERAGRREWRSAGLSWAGGVPGLRWEAEAGGGSAGGRGPVSPLSYGAGAGGTVSYGREIGFRVVGERRCVGVRGNPCPLRAVVAGRATQAQCGECARLDRSRSVAADTMADDPRPYAVYLAWFGPGMVKVGITREDRGSARLLEQGAVAFSLLGRGPLMAARRCEELLRAGLGVPDRISYAKKRAVRAALPGAAERAAEVRELHARAVELAGWPEALAVVGCEVVDHAGVFGLDGLAGAVGVVRELVSGGCVAGRVVAVAGPDVHVEVPGAGAGVVVVDSRLVAGWVLEKGDAGGGVTVPVKAVEGEAGVQEGLF</sequence>
<dbReference type="RefSeq" id="WP_345220701.1">
    <property type="nucleotide sequence ID" value="NZ_BAAAXE010000013.1"/>
</dbReference>
<proteinExistence type="predicted"/>
<gene>
    <name evidence="1" type="ORF">ACFFTU_05365</name>
</gene>